<dbReference type="PROSITE" id="PS50850">
    <property type="entry name" value="MFS"/>
    <property type="match status" value="1"/>
</dbReference>
<proteinExistence type="predicted"/>
<dbReference type="PANTHER" id="PTHR23514:SF13">
    <property type="entry name" value="INNER MEMBRANE PROTEIN YBJJ"/>
    <property type="match status" value="1"/>
</dbReference>
<evidence type="ECO:0000259" key="6">
    <source>
        <dbReference type="PROSITE" id="PS50850"/>
    </source>
</evidence>
<evidence type="ECO:0000256" key="2">
    <source>
        <dbReference type="ARBA" id="ARBA00022692"/>
    </source>
</evidence>
<dbReference type="PANTHER" id="PTHR23514">
    <property type="entry name" value="BYPASS OF STOP CODON PROTEIN 6"/>
    <property type="match status" value="1"/>
</dbReference>
<dbReference type="Proteomes" id="UP001595979">
    <property type="component" value="Unassembled WGS sequence"/>
</dbReference>
<dbReference type="Gene3D" id="1.20.1250.20">
    <property type="entry name" value="MFS general substrate transporter like domains"/>
    <property type="match status" value="1"/>
</dbReference>
<feature type="transmembrane region" description="Helical" evidence="5">
    <location>
        <begin position="377"/>
        <end position="401"/>
    </location>
</feature>
<evidence type="ECO:0000256" key="3">
    <source>
        <dbReference type="ARBA" id="ARBA00022989"/>
    </source>
</evidence>
<dbReference type="Pfam" id="PF07690">
    <property type="entry name" value="MFS_1"/>
    <property type="match status" value="1"/>
</dbReference>
<evidence type="ECO:0000313" key="8">
    <source>
        <dbReference type="Proteomes" id="UP001595979"/>
    </source>
</evidence>
<accession>A0ABW1DKT5</accession>
<feature type="transmembrane region" description="Helical" evidence="5">
    <location>
        <begin position="293"/>
        <end position="312"/>
    </location>
</feature>
<feature type="transmembrane region" description="Helical" evidence="5">
    <location>
        <begin position="21"/>
        <end position="41"/>
    </location>
</feature>
<feature type="transmembrane region" description="Helical" evidence="5">
    <location>
        <begin position="214"/>
        <end position="238"/>
    </location>
</feature>
<feature type="transmembrane region" description="Helical" evidence="5">
    <location>
        <begin position="148"/>
        <end position="168"/>
    </location>
</feature>
<keyword evidence="3 5" id="KW-1133">Transmembrane helix</keyword>
<feature type="transmembrane region" description="Helical" evidence="5">
    <location>
        <begin position="53"/>
        <end position="73"/>
    </location>
</feature>
<sequence length="406" mass="40917">MSQPVTAFPPSAAPGAERARLAVSAVFLINGALFATWAVNIPGVRDGLGLSQGQIGAALLAFGLGSLTTMPFTGGWTARWGSGRVTAVTGVLTMLSLALPFFMPSLLALALSLALLGALNGCLDVAMNAQGVSVEKRLGRPIISRLHAYFSLGGVVGALLGTALLGRVPMLTHVLAVVALTALTALVAARHLLPDAAGRADTAGEAQAPGTAPSAAAPSALGTATLLLGGLCALGMFAEGANYDWAALYFRDVLGVTGTGWANSGWGYAAFVTAMTLGRWFGDRLRARLGEELIVRGGSLLTAAGMALVLLARDPVPAALGFALAGLGLSNVVPVMYGVAGHALAGRGIARVATIGYAGFLLGPPAIGFAADHWGLRAALLLALLGAALVAVLGAPTFGLLRRRSA</sequence>
<feature type="domain" description="Major facilitator superfamily (MFS) profile" evidence="6">
    <location>
        <begin position="19"/>
        <end position="406"/>
    </location>
</feature>
<dbReference type="SUPFAM" id="SSF103473">
    <property type="entry name" value="MFS general substrate transporter"/>
    <property type="match status" value="1"/>
</dbReference>
<keyword evidence="2 5" id="KW-0812">Transmembrane</keyword>
<comment type="subcellular location">
    <subcellularLocation>
        <location evidence="1">Membrane</location>
        <topology evidence="1">Multi-pass membrane protein</topology>
    </subcellularLocation>
</comment>
<dbReference type="InterPro" id="IPR011701">
    <property type="entry name" value="MFS"/>
</dbReference>
<comment type="caution">
    <text evidence="7">The sequence shown here is derived from an EMBL/GenBank/DDBJ whole genome shotgun (WGS) entry which is preliminary data.</text>
</comment>
<feature type="transmembrane region" description="Helical" evidence="5">
    <location>
        <begin position="318"/>
        <end position="340"/>
    </location>
</feature>
<dbReference type="InterPro" id="IPR036259">
    <property type="entry name" value="MFS_trans_sf"/>
</dbReference>
<dbReference type="EMBL" id="JBHSOH010000007">
    <property type="protein sequence ID" value="MFC5848424.1"/>
    <property type="molecule type" value="Genomic_DNA"/>
</dbReference>
<dbReference type="RefSeq" id="WP_380048463.1">
    <property type="nucleotide sequence ID" value="NZ_JBHSOH010000007.1"/>
</dbReference>
<keyword evidence="4 5" id="KW-0472">Membrane</keyword>
<gene>
    <name evidence="7" type="ORF">ACFPQ6_08890</name>
</gene>
<protein>
    <submittedName>
        <fullName evidence="7">MFS transporter</fullName>
    </submittedName>
</protein>
<evidence type="ECO:0000256" key="1">
    <source>
        <dbReference type="ARBA" id="ARBA00004141"/>
    </source>
</evidence>
<keyword evidence="8" id="KW-1185">Reference proteome</keyword>
<feature type="transmembrane region" description="Helical" evidence="5">
    <location>
        <begin position="352"/>
        <end position="371"/>
    </location>
</feature>
<feature type="transmembrane region" description="Helical" evidence="5">
    <location>
        <begin position="174"/>
        <end position="193"/>
    </location>
</feature>
<name>A0ABW1DKT5_9DEIO</name>
<dbReference type="InterPro" id="IPR020846">
    <property type="entry name" value="MFS_dom"/>
</dbReference>
<evidence type="ECO:0000313" key="7">
    <source>
        <dbReference type="EMBL" id="MFC5848424.1"/>
    </source>
</evidence>
<dbReference type="CDD" id="cd17393">
    <property type="entry name" value="MFS_MosC_like"/>
    <property type="match status" value="1"/>
</dbReference>
<evidence type="ECO:0000256" key="5">
    <source>
        <dbReference type="SAM" id="Phobius"/>
    </source>
</evidence>
<evidence type="ECO:0000256" key="4">
    <source>
        <dbReference type="ARBA" id="ARBA00023136"/>
    </source>
</evidence>
<organism evidence="7 8">
    <name type="scientific">Deinococcus petrolearius</name>
    <dbReference type="NCBI Taxonomy" id="1751295"/>
    <lineage>
        <taxon>Bacteria</taxon>
        <taxon>Thermotogati</taxon>
        <taxon>Deinococcota</taxon>
        <taxon>Deinococci</taxon>
        <taxon>Deinococcales</taxon>
        <taxon>Deinococcaceae</taxon>
        <taxon>Deinococcus</taxon>
    </lineage>
</organism>
<feature type="transmembrane region" description="Helical" evidence="5">
    <location>
        <begin position="258"/>
        <end position="281"/>
    </location>
</feature>
<reference evidence="8" key="1">
    <citation type="journal article" date="2019" name="Int. J. Syst. Evol. Microbiol.">
        <title>The Global Catalogue of Microorganisms (GCM) 10K type strain sequencing project: providing services to taxonomists for standard genome sequencing and annotation.</title>
        <authorList>
            <consortium name="The Broad Institute Genomics Platform"/>
            <consortium name="The Broad Institute Genome Sequencing Center for Infectious Disease"/>
            <person name="Wu L."/>
            <person name="Ma J."/>
        </authorList>
    </citation>
    <scope>NUCLEOTIDE SEQUENCE [LARGE SCALE GENOMIC DNA]</scope>
    <source>
        <strain evidence="8">CGMCC 1.15053</strain>
    </source>
</reference>
<dbReference type="InterPro" id="IPR051788">
    <property type="entry name" value="MFS_Transporter"/>
</dbReference>